<accession>A0ABN9QGE7</accession>
<protein>
    <submittedName>
        <fullName evidence="1">Uncharacterized protein</fullName>
    </submittedName>
</protein>
<evidence type="ECO:0000313" key="2">
    <source>
        <dbReference type="Proteomes" id="UP001189429"/>
    </source>
</evidence>
<sequence length="139" mass="15433">MMGKNPRKFWDNVPPDDPKLSAVSELFSDRPNWRDNTWPLVLHSDGGRFTNKNSDSLLSVQFKSLLAEGFGMSIFPIFCIAKSACDTHTNSMLWEAAAHYINSLACGLHPEQMRGAKSSQTTRTTNDTQAVQSLANNIS</sequence>
<comment type="caution">
    <text evidence="1">The sequence shown here is derived from an EMBL/GenBank/DDBJ whole genome shotgun (WGS) entry which is preliminary data.</text>
</comment>
<reference evidence="1" key="1">
    <citation type="submission" date="2023-10" db="EMBL/GenBank/DDBJ databases">
        <authorList>
            <person name="Chen Y."/>
            <person name="Shah S."/>
            <person name="Dougan E. K."/>
            <person name="Thang M."/>
            <person name="Chan C."/>
        </authorList>
    </citation>
    <scope>NUCLEOTIDE SEQUENCE [LARGE SCALE GENOMIC DNA]</scope>
</reference>
<name>A0ABN9QGE7_9DINO</name>
<dbReference type="Proteomes" id="UP001189429">
    <property type="component" value="Unassembled WGS sequence"/>
</dbReference>
<dbReference type="EMBL" id="CAUYUJ010003370">
    <property type="protein sequence ID" value="CAK0805059.1"/>
    <property type="molecule type" value="Genomic_DNA"/>
</dbReference>
<keyword evidence="2" id="KW-1185">Reference proteome</keyword>
<gene>
    <name evidence="1" type="ORF">PCOR1329_LOCUS11694</name>
</gene>
<organism evidence="1 2">
    <name type="scientific">Prorocentrum cordatum</name>
    <dbReference type="NCBI Taxonomy" id="2364126"/>
    <lineage>
        <taxon>Eukaryota</taxon>
        <taxon>Sar</taxon>
        <taxon>Alveolata</taxon>
        <taxon>Dinophyceae</taxon>
        <taxon>Prorocentrales</taxon>
        <taxon>Prorocentraceae</taxon>
        <taxon>Prorocentrum</taxon>
    </lineage>
</organism>
<evidence type="ECO:0000313" key="1">
    <source>
        <dbReference type="EMBL" id="CAK0805059.1"/>
    </source>
</evidence>
<proteinExistence type="predicted"/>